<sequence>MPNQGNVQVSAAQTTAAATPTATATATGGWEWYAPTGAYRYWNGSRWIYQGE</sequence>
<organism evidence="2 3">
    <name type="scientific">Tothia fuscella</name>
    <dbReference type="NCBI Taxonomy" id="1048955"/>
    <lineage>
        <taxon>Eukaryota</taxon>
        <taxon>Fungi</taxon>
        <taxon>Dikarya</taxon>
        <taxon>Ascomycota</taxon>
        <taxon>Pezizomycotina</taxon>
        <taxon>Dothideomycetes</taxon>
        <taxon>Pleosporomycetidae</taxon>
        <taxon>Venturiales</taxon>
        <taxon>Cylindrosympodiaceae</taxon>
        <taxon>Tothia</taxon>
    </lineage>
</organism>
<feature type="compositionally biased region" description="Polar residues" evidence="1">
    <location>
        <begin position="1"/>
        <end position="10"/>
    </location>
</feature>
<name>A0A9P4TWM6_9PEZI</name>
<dbReference type="EMBL" id="MU007061">
    <property type="protein sequence ID" value="KAF2427258.1"/>
    <property type="molecule type" value="Genomic_DNA"/>
</dbReference>
<evidence type="ECO:0000313" key="3">
    <source>
        <dbReference type="Proteomes" id="UP000800235"/>
    </source>
</evidence>
<dbReference type="Proteomes" id="UP000800235">
    <property type="component" value="Unassembled WGS sequence"/>
</dbReference>
<keyword evidence="3" id="KW-1185">Reference proteome</keyword>
<feature type="compositionally biased region" description="Low complexity" evidence="1">
    <location>
        <begin position="11"/>
        <end position="24"/>
    </location>
</feature>
<feature type="region of interest" description="Disordered" evidence="1">
    <location>
        <begin position="1"/>
        <end position="24"/>
    </location>
</feature>
<evidence type="ECO:0008006" key="4">
    <source>
        <dbReference type="Google" id="ProtNLM"/>
    </source>
</evidence>
<gene>
    <name evidence="2" type="ORF">EJ08DRAFT_651538</name>
</gene>
<evidence type="ECO:0000313" key="2">
    <source>
        <dbReference type="EMBL" id="KAF2427258.1"/>
    </source>
</evidence>
<protein>
    <recommendedName>
        <fullName evidence="4">DUF2510 domain-containing protein</fullName>
    </recommendedName>
</protein>
<accession>A0A9P4TWM6</accession>
<proteinExistence type="predicted"/>
<dbReference type="AlphaFoldDB" id="A0A9P4TWM6"/>
<reference evidence="2" key="1">
    <citation type="journal article" date="2020" name="Stud. Mycol.">
        <title>101 Dothideomycetes genomes: a test case for predicting lifestyles and emergence of pathogens.</title>
        <authorList>
            <person name="Haridas S."/>
            <person name="Albert R."/>
            <person name="Binder M."/>
            <person name="Bloem J."/>
            <person name="Labutti K."/>
            <person name="Salamov A."/>
            <person name="Andreopoulos B."/>
            <person name="Baker S."/>
            <person name="Barry K."/>
            <person name="Bills G."/>
            <person name="Bluhm B."/>
            <person name="Cannon C."/>
            <person name="Castanera R."/>
            <person name="Culley D."/>
            <person name="Daum C."/>
            <person name="Ezra D."/>
            <person name="Gonzalez J."/>
            <person name="Henrissat B."/>
            <person name="Kuo A."/>
            <person name="Liang C."/>
            <person name="Lipzen A."/>
            <person name="Lutzoni F."/>
            <person name="Magnuson J."/>
            <person name="Mondo S."/>
            <person name="Nolan M."/>
            <person name="Ohm R."/>
            <person name="Pangilinan J."/>
            <person name="Park H.-J."/>
            <person name="Ramirez L."/>
            <person name="Alfaro M."/>
            <person name="Sun H."/>
            <person name="Tritt A."/>
            <person name="Yoshinaga Y."/>
            <person name="Zwiers L.-H."/>
            <person name="Turgeon B."/>
            <person name="Goodwin S."/>
            <person name="Spatafora J."/>
            <person name="Crous P."/>
            <person name="Grigoriev I."/>
        </authorList>
    </citation>
    <scope>NUCLEOTIDE SEQUENCE</scope>
    <source>
        <strain evidence="2">CBS 130266</strain>
    </source>
</reference>
<comment type="caution">
    <text evidence="2">The sequence shown here is derived from an EMBL/GenBank/DDBJ whole genome shotgun (WGS) entry which is preliminary data.</text>
</comment>
<evidence type="ECO:0000256" key="1">
    <source>
        <dbReference type="SAM" id="MobiDB-lite"/>
    </source>
</evidence>